<gene>
    <name evidence="6" type="ORF">E5J99_14280</name>
</gene>
<keyword evidence="1" id="KW-0677">Repeat</keyword>
<dbReference type="InterPro" id="IPR001623">
    <property type="entry name" value="DnaJ_domain"/>
</dbReference>
<dbReference type="CDD" id="cd06257">
    <property type="entry name" value="DnaJ"/>
    <property type="match status" value="1"/>
</dbReference>
<dbReference type="EMBL" id="SRLD01000028">
    <property type="protein sequence ID" value="TGE14924.1"/>
    <property type="molecule type" value="Genomic_DNA"/>
</dbReference>
<keyword evidence="7" id="KW-1185">Reference proteome</keyword>
<name>A0A4Z0PI41_9BACT</name>
<protein>
    <submittedName>
        <fullName evidence="6">Tetratricopeptide repeat protein</fullName>
    </submittedName>
</protein>
<dbReference type="Proteomes" id="UP000297739">
    <property type="component" value="Unassembled WGS sequence"/>
</dbReference>
<dbReference type="PROSITE" id="PS50076">
    <property type="entry name" value="DNAJ_2"/>
    <property type="match status" value="1"/>
</dbReference>
<dbReference type="InterPro" id="IPR036869">
    <property type="entry name" value="J_dom_sf"/>
</dbReference>
<dbReference type="SUPFAM" id="SSF46565">
    <property type="entry name" value="Chaperone J-domain"/>
    <property type="match status" value="1"/>
</dbReference>
<reference evidence="6 7" key="1">
    <citation type="submission" date="2019-04" db="EMBL/GenBank/DDBJ databases">
        <authorList>
            <person name="Feng G."/>
            <person name="Zhang J."/>
            <person name="Zhu H."/>
        </authorList>
    </citation>
    <scope>NUCLEOTIDE SEQUENCE [LARGE SCALE GENOMIC DNA]</scope>
    <source>
        <strain evidence="6 7">JCM 17223</strain>
    </source>
</reference>
<evidence type="ECO:0000256" key="2">
    <source>
        <dbReference type="ARBA" id="ARBA00022803"/>
    </source>
</evidence>
<keyword evidence="4" id="KW-0472">Membrane</keyword>
<comment type="caution">
    <text evidence="6">The sequence shown here is derived from an EMBL/GenBank/DDBJ whole genome shotgun (WGS) entry which is preliminary data.</text>
</comment>
<dbReference type="OrthoDB" id="1495940at2"/>
<dbReference type="Gene3D" id="1.10.287.110">
    <property type="entry name" value="DnaJ domain"/>
    <property type="match status" value="1"/>
</dbReference>
<dbReference type="SMART" id="SM00028">
    <property type="entry name" value="TPR"/>
    <property type="match status" value="3"/>
</dbReference>
<dbReference type="Pfam" id="PF13432">
    <property type="entry name" value="TPR_16"/>
    <property type="match status" value="1"/>
</dbReference>
<evidence type="ECO:0000259" key="5">
    <source>
        <dbReference type="PROSITE" id="PS50076"/>
    </source>
</evidence>
<evidence type="ECO:0000313" key="6">
    <source>
        <dbReference type="EMBL" id="TGE14924.1"/>
    </source>
</evidence>
<proteinExistence type="predicted"/>
<dbReference type="InterPro" id="IPR011990">
    <property type="entry name" value="TPR-like_helical_dom_sf"/>
</dbReference>
<evidence type="ECO:0000256" key="1">
    <source>
        <dbReference type="ARBA" id="ARBA00022737"/>
    </source>
</evidence>
<dbReference type="PROSITE" id="PS50005">
    <property type="entry name" value="TPR"/>
    <property type="match status" value="1"/>
</dbReference>
<dbReference type="Pfam" id="PF00226">
    <property type="entry name" value="DnaJ"/>
    <property type="match status" value="1"/>
</dbReference>
<feature type="repeat" description="TPR" evidence="3">
    <location>
        <begin position="317"/>
        <end position="350"/>
    </location>
</feature>
<dbReference type="AlphaFoldDB" id="A0A4Z0PI41"/>
<feature type="transmembrane region" description="Helical" evidence="4">
    <location>
        <begin position="145"/>
        <end position="166"/>
    </location>
</feature>
<keyword evidence="4" id="KW-0812">Transmembrane</keyword>
<evidence type="ECO:0000256" key="4">
    <source>
        <dbReference type="SAM" id="Phobius"/>
    </source>
</evidence>
<dbReference type="PANTHER" id="PTHR45188:SF2">
    <property type="entry name" value="DNAJ HOMOLOG SUBFAMILY C MEMBER 7"/>
    <property type="match status" value="1"/>
</dbReference>
<dbReference type="SUPFAM" id="SSF48452">
    <property type="entry name" value="TPR-like"/>
    <property type="match status" value="1"/>
</dbReference>
<accession>A0A4Z0PI41</accession>
<dbReference type="InterPro" id="IPR019734">
    <property type="entry name" value="TPR_rpt"/>
</dbReference>
<dbReference type="PRINTS" id="PR00625">
    <property type="entry name" value="JDOMAIN"/>
</dbReference>
<organism evidence="6 7">
    <name type="scientific">Hymenobacter elongatus</name>
    <dbReference type="NCBI Taxonomy" id="877208"/>
    <lineage>
        <taxon>Bacteria</taxon>
        <taxon>Pseudomonadati</taxon>
        <taxon>Bacteroidota</taxon>
        <taxon>Cytophagia</taxon>
        <taxon>Cytophagales</taxon>
        <taxon>Hymenobacteraceae</taxon>
        <taxon>Hymenobacter</taxon>
    </lineage>
</organism>
<keyword evidence="2 3" id="KW-0802">TPR repeat</keyword>
<dbReference type="PANTHER" id="PTHR45188">
    <property type="entry name" value="DNAJ PROTEIN P58IPK HOMOLOG"/>
    <property type="match status" value="1"/>
</dbReference>
<dbReference type="Gene3D" id="1.25.40.10">
    <property type="entry name" value="Tetratricopeptide repeat domain"/>
    <property type="match status" value="2"/>
</dbReference>
<feature type="domain" description="J" evidence="5">
    <location>
        <begin position="18"/>
        <end position="83"/>
    </location>
</feature>
<keyword evidence="4" id="KW-1133">Transmembrane helix</keyword>
<evidence type="ECO:0000313" key="7">
    <source>
        <dbReference type="Proteomes" id="UP000297739"/>
    </source>
</evidence>
<evidence type="ECO:0000256" key="3">
    <source>
        <dbReference type="PROSITE-ProRule" id="PRU00339"/>
    </source>
</evidence>
<dbReference type="SMART" id="SM00271">
    <property type="entry name" value="DnaJ"/>
    <property type="match status" value="1"/>
</dbReference>
<sequence>MSEICVTFTIYCRALSQNHYQVLGVSTTADAQEIKLAYKRLAIQFHPDKHGGDTRFEEQFKAVSAAYRVLGDANRRAAYDQQLRAADARAAEARRQQQFRAQGQYVYGVPMPPPVPLRTRRPAGSAERHYRTIPKQRPKFTRRDYLLTVAFLVLLTLFVGAVKVTMDHVTAVSNYEYGLRAYSRRQWSTAHGFFSEALHFKARYKEALRRRAEIEQLFYRNYKAARADYALALQADNSRQEAAVLLYRLGQCQANLAQRDSAELHLTQALTLDSTLSAAWLARGELRLFELQHFSAAVGDLSTGLRQRDTTGRSLSLKYLTYRGLAFYKQRNFGAARQDYRRVLLRNPRNGQVHFLLGRLAQQEGNKAAACEFFRRAVQLGYRYGQEAREQACR</sequence>